<sequence>MLLHHHGVIPHTLTALVVAVVKPTGLRRDPSGEGLLFPPLQKLSSNLIKPRCKAHECQGVMVRCTSLTTHPPCIVASDHQSEAYISVALCQLEAIPGDDGLRAGLCPGATQLGVCMPPPCGGVTGLNACAHCHAMPEMPENG</sequence>
<feature type="signal peptide" evidence="1">
    <location>
        <begin position="1"/>
        <end position="19"/>
    </location>
</feature>
<keyword evidence="1" id="KW-0732">Signal</keyword>
<protein>
    <submittedName>
        <fullName evidence="2">Uncharacterized protein</fullName>
    </submittedName>
</protein>
<evidence type="ECO:0000313" key="2">
    <source>
        <dbReference type="EMBL" id="CAE0806597.1"/>
    </source>
</evidence>
<gene>
    <name evidence="2" type="ORF">EGYM00163_LOCUS17725</name>
</gene>
<proteinExistence type="predicted"/>
<feature type="chain" id="PRO_5030625503" evidence="1">
    <location>
        <begin position="20"/>
        <end position="142"/>
    </location>
</feature>
<dbReference type="AlphaFoldDB" id="A0A7S4CU68"/>
<name>A0A7S4CU68_9EUGL</name>
<reference evidence="2" key="1">
    <citation type="submission" date="2021-01" db="EMBL/GenBank/DDBJ databases">
        <authorList>
            <person name="Corre E."/>
            <person name="Pelletier E."/>
            <person name="Niang G."/>
            <person name="Scheremetjew M."/>
            <person name="Finn R."/>
            <person name="Kale V."/>
            <person name="Holt S."/>
            <person name="Cochrane G."/>
            <person name="Meng A."/>
            <person name="Brown T."/>
            <person name="Cohen L."/>
        </authorList>
    </citation>
    <scope>NUCLEOTIDE SEQUENCE</scope>
    <source>
        <strain evidence="2">CCMP1594</strain>
    </source>
</reference>
<accession>A0A7S4CU68</accession>
<organism evidence="2">
    <name type="scientific">Eutreptiella gymnastica</name>
    <dbReference type="NCBI Taxonomy" id="73025"/>
    <lineage>
        <taxon>Eukaryota</taxon>
        <taxon>Discoba</taxon>
        <taxon>Euglenozoa</taxon>
        <taxon>Euglenida</taxon>
        <taxon>Spirocuta</taxon>
        <taxon>Euglenophyceae</taxon>
        <taxon>Eutreptiales</taxon>
        <taxon>Eutreptiaceae</taxon>
        <taxon>Eutreptiella</taxon>
    </lineage>
</organism>
<dbReference type="EMBL" id="HBJA01050005">
    <property type="protein sequence ID" value="CAE0806597.1"/>
    <property type="molecule type" value="Transcribed_RNA"/>
</dbReference>
<evidence type="ECO:0000256" key="1">
    <source>
        <dbReference type="SAM" id="SignalP"/>
    </source>
</evidence>